<name>A0A836CJC2_9STRA</name>
<evidence type="ECO:0000256" key="1">
    <source>
        <dbReference type="ARBA" id="ARBA00022603"/>
    </source>
</evidence>
<evidence type="ECO:0000256" key="2">
    <source>
        <dbReference type="ARBA" id="ARBA00022679"/>
    </source>
</evidence>
<dbReference type="EMBL" id="JAFCMP010000065">
    <property type="protein sequence ID" value="KAG5188740.1"/>
    <property type="molecule type" value="Genomic_DNA"/>
</dbReference>
<dbReference type="GO" id="GO:0032259">
    <property type="term" value="P:methylation"/>
    <property type="evidence" value="ECO:0007669"/>
    <property type="project" value="UniProtKB-KW"/>
</dbReference>
<dbReference type="InterPro" id="IPR036464">
    <property type="entry name" value="Rubisco_LSMT_subst-bd_sf"/>
</dbReference>
<protein>
    <submittedName>
        <fullName evidence="6">Putative ribulose-1,5-bisphosphate carboxylase/oxygenase small subunit N-methyltransferase I</fullName>
    </submittedName>
</protein>
<evidence type="ECO:0000256" key="3">
    <source>
        <dbReference type="ARBA" id="ARBA00022691"/>
    </source>
</evidence>
<dbReference type="SUPFAM" id="SSF81822">
    <property type="entry name" value="RuBisCo LSMT C-terminal, substrate-binding domain"/>
    <property type="match status" value="1"/>
</dbReference>
<reference evidence="6" key="1">
    <citation type="submission" date="2021-02" db="EMBL/GenBank/DDBJ databases">
        <title>First Annotated Genome of the Yellow-green Alga Tribonema minus.</title>
        <authorList>
            <person name="Mahan K.M."/>
        </authorList>
    </citation>
    <scope>NUCLEOTIDE SEQUENCE</scope>
    <source>
        <strain evidence="6">UTEX B ZZ1240</strain>
    </source>
</reference>
<comment type="caution">
    <text evidence="6">The sequence shown here is derived from an EMBL/GenBank/DDBJ whole genome shotgun (WGS) entry which is preliminary data.</text>
</comment>
<evidence type="ECO:0000256" key="4">
    <source>
        <dbReference type="SAM" id="SignalP"/>
    </source>
</evidence>
<gene>
    <name evidence="6" type="ORF">JKP88DRAFT_206564</name>
</gene>
<sequence length="531" mass="58879">MGHQRSAALLAACMCVLAQYSTTAFLLGPGRQHRLASTTTASRTVLQPLQAESNDPWIQALQEAQGKSTGGLLGLEGLEKAGSKLRGLKGPAGEADKRLEQNSALLNWLADNGVWVYDKSDWGQAPHSLAVAVDTVDEAENERAGRGMVANREIKEGDELFHIPLDLLLTKERARTEFGHDVITDDMSEYIAIALLLMGERAKGKDSFWAPYINVLPTLDEVAPTWSWPEEELSLLEGSPVIRSTESMARKLEAEYAALQQGILTKHAALFAADAYTFDAFRWAFAMLFSRAIRLASLSDGEAIALVPYADLLNHNPFANAYVDARQTGWLKKVDEVAVYSDRAYKRMEQIYISYGPKSNADLLLLYGFALDRNPFNSVDITVALDGNDPLFPQKKAFLDGVGQPTTMNFPMYNDRYPDEALQYLRLICLAPEDNKAGVELDRLEFANKISDANELRVLSLIQAACEAALEGYPTTEEQDTAVMSDRGMFGALTKNQRMAVKHRRQEKRILKRTIAAVTKERQRLSMPLGI</sequence>
<accession>A0A836CJC2</accession>
<keyword evidence="2 6" id="KW-0808">Transferase</keyword>
<dbReference type="OrthoDB" id="341421at2759"/>
<evidence type="ECO:0000259" key="5">
    <source>
        <dbReference type="PROSITE" id="PS50280"/>
    </source>
</evidence>
<dbReference type="Proteomes" id="UP000664859">
    <property type="component" value="Unassembled WGS sequence"/>
</dbReference>
<dbReference type="Gene3D" id="3.90.1410.10">
    <property type="entry name" value="set domain protein methyltransferase, domain 1"/>
    <property type="match status" value="1"/>
</dbReference>
<dbReference type="SUPFAM" id="SSF82199">
    <property type="entry name" value="SET domain"/>
    <property type="match status" value="1"/>
</dbReference>
<dbReference type="CDD" id="cd19179">
    <property type="entry name" value="SET_RBCMT"/>
    <property type="match status" value="1"/>
</dbReference>
<dbReference type="AlphaFoldDB" id="A0A836CJC2"/>
<keyword evidence="4" id="KW-0732">Signal</keyword>
<dbReference type="Pfam" id="PF00856">
    <property type="entry name" value="SET"/>
    <property type="match status" value="1"/>
</dbReference>
<evidence type="ECO:0000313" key="7">
    <source>
        <dbReference type="Proteomes" id="UP000664859"/>
    </source>
</evidence>
<proteinExistence type="predicted"/>
<dbReference type="PANTHER" id="PTHR13271:SF123">
    <property type="entry name" value="RIBULOSE-1,5-BISPHOSPHATE CARBOXYLASE_OXYGENASE SMALL SUBUNIT N-METHYLTRANSFERASE I-RELATED"/>
    <property type="match status" value="1"/>
</dbReference>
<dbReference type="InterPro" id="IPR046341">
    <property type="entry name" value="SET_dom_sf"/>
</dbReference>
<organism evidence="6 7">
    <name type="scientific">Tribonema minus</name>
    <dbReference type="NCBI Taxonomy" id="303371"/>
    <lineage>
        <taxon>Eukaryota</taxon>
        <taxon>Sar</taxon>
        <taxon>Stramenopiles</taxon>
        <taxon>Ochrophyta</taxon>
        <taxon>PX clade</taxon>
        <taxon>Xanthophyceae</taxon>
        <taxon>Tribonematales</taxon>
        <taxon>Tribonemataceae</taxon>
        <taxon>Tribonema</taxon>
    </lineage>
</organism>
<keyword evidence="1 6" id="KW-0489">Methyltransferase</keyword>
<dbReference type="InterPro" id="IPR001214">
    <property type="entry name" value="SET_dom"/>
</dbReference>
<evidence type="ECO:0000313" key="6">
    <source>
        <dbReference type="EMBL" id="KAG5188740.1"/>
    </source>
</evidence>
<feature type="chain" id="PRO_5032423503" evidence="4">
    <location>
        <begin position="19"/>
        <end position="531"/>
    </location>
</feature>
<keyword evidence="3" id="KW-0949">S-adenosyl-L-methionine</keyword>
<dbReference type="GO" id="GO:0016279">
    <property type="term" value="F:protein-lysine N-methyltransferase activity"/>
    <property type="evidence" value="ECO:0007669"/>
    <property type="project" value="InterPro"/>
</dbReference>
<feature type="signal peptide" evidence="4">
    <location>
        <begin position="1"/>
        <end position="18"/>
    </location>
</feature>
<dbReference type="InterPro" id="IPR015353">
    <property type="entry name" value="Rubisco_LSMT_subst-bd"/>
</dbReference>
<dbReference type="PROSITE" id="PS50280">
    <property type="entry name" value="SET"/>
    <property type="match status" value="1"/>
</dbReference>
<dbReference type="Gene3D" id="3.90.1420.10">
    <property type="entry name" value="Rubisco LSMT, substrate-binding domain"/>
    <property type="match status" value="1"/>
</dbReference>
<dbReference type="InterPro" id="IPR044431">
    <property type="entry name" value="SET_RBCMT"/>
</dbReference>
<dbReference type="PANTHER" id="PTHR13271">
    <property type="entry name" value="UNCHARACTERIZED PUTATIVE METHYLTRANSFERASE"/>
    <property type="match status" value="1"/>
</dbReference>
<dbReference type="Pfam" id="PF09273">
    <property type="entry name" value="Rubis-subs-bind"/>
    <property type="match status" value="1"/>
</dbReference>
<feature type="domain" description="SET" evidence="5">
    <location>
        <begin position="127"/>
        <end position="356"/>
    </location>
</feature>
<dbReference type="InterPro" id="IPR050600">
    <property type="entry name" value="SETD3_SETD6_MTase"/>
</dbReference>
<keyword evidence="7" id="KW-1185">Reference proteome</keyword>